<dbReference type="InterPro" id="IPR036942">
    <property type="entry name" value="Beta-barrel_TonB_sf"/>
</dbReference>
<evidence type="ECO:0000256" key="9">
    <source>
        <dbReference type="RuleBase" id="RU003357"/>
    </source>
</evidence>
<dbReference type="InterPro" id="IPR023996">
    <property type="entry name" value="TonB-dep_OMP_SusC/RagA"/>
</dbReference>
<comment type="caution">
    <text evidence="13">The sequence shown here is derived from an EMBL/GenBank/DDBJ whole genome shotgun (WGS) entry which is preliminary data.</text>
</comment>
<accession>A0A7W5ZLI4</accession>
<dbReference type="InterPro" id="IPR008969">
    <property type="entry name" value="CarboxyPept-like_regulatory"/>
</dbReference>
<reference evidence="13 14" key="1">
    <citation type="submission" date="2020-08" db="EMBL/GenBank/DDBJ databases">
        <title>Genomic Encyclopedia of Type Strains, Phase IV (KMG-IV): sequencing the most valuable type-strain genomes for metagenomic binning, comparative biology and taxonomic classification.</title>
        <authorList>
            <person name="Goeker M."/>
        </authorList>
    </citation>
    <scope>NUCLEOTIDE SEQUENCE [LARGE SCALE GENOMIC DNA]</scope>
    <source>
        <strain evidence="13 14">DSM 17976</strain>
    </source>
</reference>
<evidence type="ECO:0000256" key="4">
    <source>
        <dbReference type="ARBA" id="ARBA00022692"/>
    </source>
</evidence>
<comment type="similarity">
    <text evidence="8 9">Belongs to the TonB-dependent receptor family.</text>
</comment>
<dbReference type="InterPro" id="IPR039426">
    <property type="entry name" value="TonB-dep_rcpt-like"/>
</dbReference>
<dbReference type="RefSeq" id="WP_183974669.1">
    <property type="nucleotide sequence ID" value="NZ_JACIBY010000005.1"/>
</dbReference>
<dbReference type="PROSITE" id="PS52016">
    <property type="entry name" value="TONB_DEPENDENT_REC_3"/>
    <property type="match status" value="1"/>
</dbReference>
<dbReference type="Gene3D" id="2.60.40.1120">
    <property type="entry name" value="Carboxypeptidase-like, regulatory domain"/>
    <property type="match status" value="1"/>
</dbReference>
<keyword evidence="3 8" id="KW-1134">Transmembrane beta strand</keyword>
<evidence type="ECO:0000256" key="7">
    <source>
        <dbReference type="ARBA" id="ARBA00023237"/>
    </source>
</evidence>
<organism evidence="13 14">
    <name type="scientific">Runella defluvii</name>
    <dbReference type="NCBI Taxonomy" id="370973"/>
    <lineage>
        <taxon>Bacteria</taxon>
        <taxon>Pseudomonadati</taxon>
        <taxon>Bacteroidota</taxon>
        <taxon>Cytophagia</taxon>
        <taxon>Cytophagales</taxon>
        <taxon>Spirosomataceae</taxon>
        <taxon>Runella</taxon>
    </lineage>
</organism>
<dbReference type="Gene3D" id="2.170.130.10">
    <property type="entry name" value="TonB-dependent receptor, plug domain"/>
    <property type="match status" value="1"/>
</dbReference>
<evidence type="ECO:0000256" key="1">
    <source>
        <dbReference type="ARBA" id="ARBA00004571"/>
    </source>
</evidence>
<dbReference type="SUPFAM" id="SSF56935">
    <property type="entry name" value="Porins"/>
    <property type="match status" value="1"/>
</dbReference>
<dbReference type="NCBIfam" id="TIGR04056">
    <property type="entry name" value="OMP_RagA_SusC"/>
    <property type="match status" value="1"/>
</dbReference>
<evidence type="ECO:0000256" key="5">
    <source>
        <dbReference type="ARBA" id="ARBA00023077"/>
    </source>
</evidence>
<dbReference type="Pfam" id="PF00593">
    <property type="entry name" value="TonB_dep_Rec_b-barrel"/>
    <property type="match status" value="1"/>
</dbReference>
<name>A0A7W5ZLI4_9BACT</name>
<evidence type="ECO:0000259" key="11">
    <source>
        <dbReference type="Pfam" id="PF00593"/>
    </source>
</evidence>
<evidence type="ECO:0000313" key="13">
    <source>
        <dbReference type="EMBL" id="MBB3838885.1"/>
    </source>
</evidence>
<dbReference type="AlphaFoldDB" id="A0A7W5ZLI4"/>
<keyword evidence="5 9" id="KW-0798">TonB box</keyword>
<dbReference type="Pfam" id="PF07715">
    <property type="entry name" value="Plug"/>
    <property type="match status" value="1"/>
</dbReference>
<dbReference type="InterPro" id="IPR037066">
    <property type="entry name" value="Plug_dom_sf"/>
</dbReference>
<gene>
    <name evidence="13" type="ORF">FHS57_002891</name>
</gene>
<dbReference type="Pfam" id="PF13715">
    <property type="entry name" value="CarbopepD_reg_2"/>
    <property type="match status" value="1"/>
</dbReference>
<feature type="domain" description="TonB-dependent receptor-like beta-barrel" evidence="11">
    <location>
        <begin position="419"/>
        <end position="869"/>
    </location>
</feature>
<keyword evidence="4 8" id="KW-0812">Transmembrane</keyword>
<keyword evidence="10" id="KW-0732">Signal</keyword>
<dbReference type="Proteomes" id="UP000541352">
    <property type="component" value="Unassembled WGS sequence"/>
</dbReference>
<evidence type="ECO:0000256" key="10">
    <source>
        <dbReference type="SAM" id="SignalP"/>
    </source>
</evidence>
<keyword evidence="6 8" id="KW-0472">Membrane</keyword>
<feature type="signal peptide" evidence="10">
    <location>
        <begin position="1"/>
        <end position="22"/>
    </location>
</feature>
<evidence type="ECO:0000256" key="6">
    <source>
        <dbReference type="ARBA" id="ARBA00023136"/>
    </source>
</evidence>
<keyword evidence="7 8" id="KW-0998">Cell outer membrane</keyword>
<evidence type="ECO:0000256" key="3">
    <source>
        <dbReference type="ARBA" id="ARBA00022452"/>
    </source>
</evidence>
<proteinExistence type="inferred from homology"/>
<keyword evidence="14" id="KW-1185">Reference proteome</keyword>
<dbReference type="SUPFAM" id="SSF49464">
    <property type="entry name" value="Carboxypeptidase regulatory domain-like"/>
    <property type="match status" value="1"/>
</dbReference>
<evidence type="ECO:0000256" key="8">
    <source>
        <dbReference type="PROSITE-ProRule" id="PRU01360"/>
    </source>
</evidence>
<keyword evidence="2 8" id="KW-0813">Transport</keyword>
<dbReference type="Gene3D" id="2.40.170.20">
    <property type="entry name" value="TonB-dependent receptor, beta-barrel domain"/>
    <property type="match status" value="1"/>
</dbReference>
<protein>
    <submittedName>
        <fullName evidence="13">TonB-linked SusC/RagA family outer membrane protein</fullName>
    </submittedName>
</protein>
<feature type="chain" id="PRO_5031563430" evidence="10">
    <location>
        <begin position="23"/>
        <end position="1080"/>
    </location>
</feature>
<evidence type="ECO:0000259" key="12">
    <source>
        <dbReference type="Pfam" id="PF07715"/>
    </source>
</evidence>
<dbReference type="InterPro" id="IPR012910">
    <property type="entry name" value="Plug_dom"/>
</dbReference>
<dbReference type="GO" id="GO:0009279">
    <property type="term" value="C:cell outer membrane"/>
    <property type="evidence" value="ECO:0007669"/>
    <property type="project" value="UniProtKB-SubCell"/>
</dbReference>
<dbReference type="InterPro" id="IPR000531">
    <property type="entry name" value="Beta-barrel_TonB"/>
</dbReference>
<feature type="domain" description="TonB-dependent receptor plug" evidence="12">
    <location>
        <begin position="116"/>
        <end position="224"/>
    </location>
</feature>
<evidence type="ECO:0000256" key="2">
    <source>
        <dbReference type="ARBA" id="ARBA00022448"/>
    </source>
</evidence>
<dbReference type="EMBL" id="JACIBY010000005">
    <property type="protein sequence ID" value="MBB3838885.1"/>
    <property type="molecule type" value="Genomic_DNA"/>
</dbReference>
<sequence length="1080" mass="119516">MKQRFTLLAAVAMLFCGLTLFAQDRSISGKVTADDGSVLPGVNITLRGSNRGTNTTAEGTYQIAVPNNAVLVFSFIGFKSQEVAVGAQSVVNVKLVADASQLQEVVVTAQGIRKSQREINYSYAKVANEDITLGRAPRLAQALAGKVTGLAVYNVNNSVDPSVKVVLRGYRSLTGNNEALVVVDGMQTTSTVLALINPNDIESVTVLKGGQAATLYGSAGINGAIVISTKKGAKGKLKVNYTNSTNFEEISFLPQFQNKYGSGSHYAASFGSAGYLTNHLDRLKQNWRPYENQQYGDAFDGSMRIQGRVLEDGSKLEIPYAALDNVRRKTFDRGVSMNNQINFEGGDESTTFRLSLENQKIAGIVPKDKSDRTGIRFAASKEYKRLTASFTANYTQAKYDRTSADFYNDVLNQPANLPLYDLRDWQNNKFANPNGYYNDYYNNPYFNKDINRNNYKDANISSNIALEFRATDWLRLVNRLGVMNNSRTGKNYTSKFLYSDWAKTKAFVPAPWGIDDVDGTGIYRAISDILGGVSDYSSTENVINNEFQAHVNKDFGDFKNNLILGGSLYQRYTKAIAISSSSIVVPDVYNVSNRQGILGGGEGNTMERRYGYYADISSNYKNWLILNASARYDATSRFYKPARNKNYWSYLYYGAGLSFIPTDAFPGLKSNVLNFAKVRMNYNKNANDNIPLYGLDLTYPNGSGFPFGNTVGLTVGNTLPDANLKPEIVYSGEIGAEFQMFNNRVNLEFSAYSQTSKGQVITVRVPNTTGFSNLLINVGETKNWGYEGEFKYLIARGSKLNWDVSVRYSYNDNKVIDLYPGINEFQYGGFTYATTNVIKGERFPMLKTNGYTYAPDGSGYVLVNPTTGYPILNTALVNRGGTLPRHIAGLGSKVSYGNLTFNFNFEYRGGNVMFSDLGRQMTFTGAGKWTENRDPQMVPNSATLNADGKTVTPNTNINVRESEYGYWVDNYRLISENFVTPGWFIKLRDVNLAYTLPTSLMEKTKVFSRAEIAFFGRNLFTIVDKKNYYTDPEFSNVATNSFTGTISAVTAPSGSNNVGINTTGQTPPVRQYGVSLNLTF</sequence>
<comment type="subcellular location">
    <subcellularLocation>
        <location evidence="1 8">Cell outer membrane</location>
        <topology evidence="1 8">Multi-pass membrane protein</topology>
    </subcellularLocation>
</comment>
<evidence type="ECO:0000313" key="14">
    <source>
        <dbReference type="Proteomes" id="UP000541352"/>
    </source>
</evidence>